<dbReference type="GO" id="GO:0016779">
    <property type="term" value="F:nucleotidyltransferase activity"/>
    <property type="evidence" value="ECO:0007669"/>
    <property type="project" value="UniProtKB-ARBA"/>
</dbReference>
<dbReference type="CDD" id="cd04182">
    <property type="entry name" value="GT_2_like_f"/>
    <property type="match status" value="1"/>
</dbReference>
<feature type="domain" description="MobA-like NTP transferase" evidence="1">
    <location>
        <begin position="6"/>
        <end position="166"/>
    </location>
</feature>
<reference evidence="2 3" key="1">
    <citation type="journal article" date="2009" name="Stand. Genomic Sci.">
        <title>Complete genome sequence of Atopobium parvulum type strain (IPP 1246).</title>
        <authorList>
            <person name="Copeland A."/>
            <person name="Sikorski J."/>
            <person name="Lapidus A."/>
            <person name="Nolan M."/>
            <person name="Del Rio T.G."/>
            <person name="Lucas S."/>
            <person name="Chen F."/>
            <person name="Tice H."/>
            <person name="Pitluck S."/>
            <person name="Cheng J.F."/>
            <person name="Pukall R."/>
            <person name="Chertkov O."/>
            <person name="Brettin T."/>
            <person name="Han C."/>
            <person name="Detter J.C."/>
            <person name="Kuske C."/>
            <person name="Bruce D."/>
            <person name="Goodwin L."/>
            <person name="Ivanova N."/>
            <person name="Mavromatis K."/>
            <person name="Mikhailova N."/>
            <person name="Chen A."/>
            <person name="Palaniappan K."/>
            <person name="Chain P."/>
            <person name="Rohde M."/>
            <person name="Goker M."/>
            <person name="Bristow J."/>
            <person name="Eisen J.A."/>
            <person name="Markowitz V."/>
            <person name="Hugenholtz P."/>
            <person name="Kyrpides N.C."/>
            <person name="Klenk H.P."/>
            <person name="Detter J.C."/>
        </authorList>
    </citation>
    <scope>NUCLEOTIDE SEQUENCE [LARGE SCALE GENOMIC DNA]</scope>
    <source>
        <strain evidence="3">ATCC 33793 / DSM 20469 / CCUG 32760 / JCM 10300 / KCTC 3663 / VPI 0546 / 1246</strain>
    </source>
</reference>
<proteinExistence type="predicted"/>
<dbReference type="Pfam" id="PF12804">
    <property type="entry name" value="NTP_transf_3"/>
    <property type="match status" value="1"/>
</dbReference>
<keyword evidence="3" id="KW-1185">Reference proteome</keyword>
<dbReference type="PANTHER" id="PTHR43777:SF1">
    <property type="entry name" value="MOLYBDENUM COFACTOR CYTIDYLYLTRANSFERASE"/>
    <property type="match status" value="1"/>
</dbReference>
<dbReference type="Gene3D" id="3.90.550.10">
    <property type="entry name" value="Spore Coat Polysaccharide Biosynthesis Protein SpsA, Chain A"/>
    <property type="match status" value="1"/>
</dbReference>
<dbReference type="RefSeq" id="WP_012808333.1">
    <property type="nucleotide sequence ID" value="NC_013203.1"/>
</dbReference>
<dbReference type="PANTHER" id="PTHR43777">
    <property type="entry name" value="MOLYBDENUM COFACTOR CYTIDYLYLTRANSFERASE"/>
    <property type="match status" value="1"/>
</dbReference>
<evidence type="ECO:0000259" key="1">
    <source>
        <dbReference type="Pfam" id="PF12804"/>
    </source>
</evidence>
<dbReference type="GeneID" id="84805781"/>
<dbReference type="OrthoDB" id="9800709at2"/>
<gene>
    <name evidence="2" type="ordered locus">Apar_0243</name>
</gene>
<evidence type="ECO:0000313" key="2">
    <source>
        <dbReference type="EMBL" id="ACV50675.1"/>
    </source>
</evidence>
<dbReference type="eggNOG" id="COG2068">
    <property type="taxonomic scope" value="Bacteria"/>
</dbReference>
<dbReference type="HOGENOM" id="CLU_061980_1_0_11"/>
<dbReference type="STRING" id="521095.Apar_0243"/>
<organism evidence="2 3">
    <name type="scientific">Lancefieldella parvula (strain ATCC 33793 / DSM 20469 / CCUG 32760 / JCM 10300 / KCTC 3663 / VPI 0546 / 1246)</name>
    <name type="common">Atopobium parvulum</name>
    <dbReference type="NCBI Taxonomy" id="521095"/>
    <lineage>
        <taxon>Bacteria</taxon>
        <taxon>Bacillati</taxon>
        <taxon>Actinomycetota</taxon>
        <taxon>Coriobacteriia</taxon>
        <taxon>Coriobacteriales</taxon>
        <taxon>Atopobiaceae</taxon>
        <taxon>Lancefieldella</taxon>
    </lineage>
</organism>
<dbReference type="EMBL" id="CP001721">
    <property type="protein sequence ID" value="ACV50675.1"/>
    <property type="molecule type" value="Genomic_DNA"/>
</dbReference>
<accession>C8W987</accession>
<dbReference type="AlphaFoldDB" id="C8W987"/>
<protein>
    <submittedName>
        <fullName evidence="2">Uncharacterized MobA-related protein-like protein</fullName>
    </submittedName>
</protein>
<name>C8W987_LANP1</name>
<sequence length="216" mass="23295">MSHIGCIVMASGASTRFGSNKLMASFMGKPLIQHVIETAQTAGLEPIVVTIDNPFHEPILVLCNKLKVRAVTHSGTLQSDTVRRAMLEVQKDGLGENSWDGAMFLQGDQPCVRADSLCALIASFEEHPKVVSRLSWHGVPGSPIVFPSVLFDMLCRVQGDKGGSGVFLLCPEYQASAVLVEAQCEQELLDVDTPSDLNYLHSVSISGLTTERLGVD</sequence>
<dbReference type="InterPro" id="IPR025877">
    <property type="entry name" value="MobA-like_NTP_Trfase"/>
</dbReference>
<dbReference type="Proteomes" id="UP000000960">
    <property type="component" value="Chromosome"/>
</dbReference>
<dbReference type="SUPFAM" id="SSF53448">
    <property type="entry name" value="Nucleotide-diphospho-sugar transferases"/>
    <property type="match status" value="1"/>
</dbReference>
<evidence type="ECO:0000313" key="3">
    <source>
        <dbReference type="Proteomes" id="UP000000960"/>
    </source>
</evidence>
<dbReference type="KEGG" id="apv:Apar_0243"/>
<dbReference type="InterPro" id="IPR029044">
    <property type="entry name" value="Nucleotide-diphossugar_trans"/>
</dbReference>